<dbReference type="Proteomes" id="UP000195141">
    <property type="component" value="Chromosome"/>
</dbReference>
<dbReference type="EMBL" id="CP147247">
    <property type="protein sequence ID" value="WYJ88876.1"/>
    <property type="molecule type" value="Genomic_DNA"/>
</dbReference>
<evidence type="ECO:0000259" key="2">
    <source>
        <dbReference type="Pfam" id="PF14478"/>
    </source>
</evidence>
<feature type="signal peptide" evidence="1">
    <location>
        <begin position="1"/>
        <end position="23"/>
    </location>
</feature>
<reference evidence="3" key="2">
    <citation type="submission" date="2024-03" db="EMBL/GenBank/DDBJ databases">
        <title>The Genome Sequence of Enterococcus sp. DIV0242b.</title>
        <authorList>
            <consortium name="The Broad Institute Genomics Platform"/>
            <consortium name="The Broad Institute Microbial Omics Core"/>
            <consortium name="The Broad Institute Genomic Center for Infectious Diseases"/>
            <person name="Earl A."/>
            <person name="Manson A."/>
            <person name="Gilmore M."/>
            <person name="Schwartman J."/>
            <person name="Shea T."/>
            <person name="Abouelleil A."/>
            <person name="Cao P."/>
            <person name="Chapman S."/>
            <person name="Cusick C."/>
            <person name="Young S."/>
            <person name="Neafsey D."/>
            <person name="Nusbaum C."/>
            <person name="Birren B."/>
        </authorList>
    </citation>
    <scope>NUCLEOTIDE SEQUENCE</scope>
    <source>
        <strain evidence="3">9E7_DIV0242</strain>
    </source>
</reference>
<dbReference type="RefSeq" id="WP_339101902.1">
    <property type="nucleotide sequence ID" value="NZ_CP147247.1"/>
</dbReference>
<evidence type="ECO:0000256" key="1">
    <source>
        <dbReference type="SAM" id="SignalP"/>
    </source>
</evidence>
<feature type="domain" description="Transcobalamin-like C-terminal" evidence="2">
    <location>
        <begin position="60"/>
        <end position="125"/>
    </location>
</feature>
<name>A0AAQ3VRA7_9ENTE</name>
<organism evidence="3 4">
    <name type="scientific">Candidatus Enterococcus clewellii</name>
    <dbReference type="NCBI Taxonomy" id="1834193"/>
    <lineage>
        <taxon>Bacteria</taxon>
        <taxon>Bacillati</taxon>
        <taxon>Bacillota</taxon>
        <taxon>Bacilli</taxon>
        <taxon>Lactobacillales</taxon>
        <taxon>Enterococcaceae</taxon>
        <taxon>Enterococcus</taxon>
    </lineage>
</organism>
<accession>A0AAQ3VRA7</accession>
<protein>
    <recommendedName>
        <fullName evidence="2">Transcobalamin-like C-terminal domain-containing protein</fullName>
    </recommendedName>
</protein>
<dbReference type="AlphaFoldDB" id="A0AAQ3VRA7"/>
<dbReference type="PROSITE" id="PS51257">
    <property type="entry name" value="PROKAR_LIPOPROTEIN"/>
    <property type="match status" value="1"/>
</dbReference>
<proteinExistence type="predicted"/>
<dbReference type="InterPro" id="IPR027954">
    <property type="entry name" value="Transcobalamin-like_C"/>
</dbReference>
<gene>
    <name evidence="3" type="ORF">A5888_000595</name>
</gene>
<reference evidence="3" key="1">
    <citation type="submission" date="2017-05" db="EMBL/GenBank/DDBJ databases">
        <authorList>
            <consortium name="The Broad Institute Genomics Platform"/>
            <consortium name="The Broad Institute Genomic Center for Infectious Diseases"/>
            <person name="Earl A."/>
            <person name="Manson A."/>
            <person name="Schwartman J."/>
            <person name="Gilmore M."/>
            <person name="Abouelleil A."/>
            <person name="Cao P."/>
            <person name="Chapman S."/>
            <person name="Cusick C."/>
            <person name="Shea T."/>
            <person name="Young S."/>
            <person name="Neafsey D."/>
            <person name="Nusbaum C."/>
            <person name="Birren B."/>
        </authorList>
    </citation>
    <scope>NUCLEOTIDE SEQUENCE</scope>
    <source>
        <strain evidence="3">9E7_DIV0242</strain>
    </source>
</reference>
<dbReference type="Gene3D" id="2.170.130.30">
    <property type="match status" value="1"/>
</dbReference>
<keyword evidence="4" id="KW-1185">Reference proteome</keyword>
<dbReference type="Pfam" id="PF14478">
    <property type="entry name" value="DUF4430"/>
    <property type="match status" value="1"/>
</dbReference>
<keyword evidence="1" id="KW-0732">Signal</keyword>
<evidence type="ECO:0000313" key="4">
    <source>
        <dbReference type="Proteomes" id="UP000195141"/>
    </source>
</evidence>
<sequence length="126" mass="14149">MKKLIGFSSVLVLSLSFISGCSATKNTSDTSSNKAIEVTVSLIKGSEVIEEKEFSTTEETTLMEAMKEQFDLKEEKGMITSIDGITQDEAQGYYWVYRINNEMINTGANETNLKQGDQIEFTYEKF</sequence>
<evidence type="ECO:0000313" key="3">
    <source>
        <dbReference type="EMBL" id="WYJ88876.1"/>
    </source>
</evidence>
<feature type="chain" id="PRO_5042899109" description="Transcobalamin-like C-terminal domain-containing protein" evidence="1">
    <location>
        <begin position="24"/>
        <end position="126"/>
    </location>
</feature>